<feature type="chain" id="PRO_5023855514" description="X8 domain-containing protein" evidence="9">
    <location>
        <begin position="22"/>
        <end position="191"/>
    </location>
</feature>
<keyword evidence="3" id="KW-0449">Lipoprotein</keyword>
<keyword evidence="3" id="KW-0336">GPI-anchor</keyword>
<evidence type="ECO:0000256" key="5">
    <source>
        <dbReference type="ARBA" id="ARBA00023136"/>
    </source>
</evidence>
<dbReference type="GO" id="GO:0005886">
    <property type="term" value="C:plasma membrane"/>
    <property type="evidence" value="ECO:0007669"/>
    <property type="project" value="UniProtKB-SubCell"/>
</dbReference>
<name>A0A5J9VHE1_9POAL</name>
<evidence type="ECO:0000256" key="8">
    <source>
        <dbReference type="SAM" id="MobiDB-lite"/>
    </source>
</evidence>
<dbReference type="Pfam" id="PF07983">
    <property type="entry name" value="X8"/>
    <property type="match status" value="1"/>
</dbReference>
<dbReference type="AlphaFoldDB" id="A0A5J9VHE1"/>
<evidence type="ECO:0000256" key="4">
    <source>
        <dbReference type="ARBA" id="ARBA00022729"/>
    </source>
</evidence>
<dbReference type="InterPro" id="IPR044788">
    <property type="entry name" value="X8_dom_prot"/>
</dbReference>
<comment type="subcellular location">
    <subcellularLocation>
        <location evidence="1">Cell membrane</location>
        <topology evidence="1">Lipid-anchor</topology>
        <topology evidence="1">GPI-anchor</topology>
    </subcellularLocation>
</comment>
<evidence type="ECO:0000256" key="6">
    <source>
        <dbReference type="ARBA" id="ARBA00023157"/>
    </source>
</evidence>
<feature type="signal peptide" evidence="9">
    <location>
        <begin position="1"/>
        <end position="21"/>
    </location>
</feature>
<dbReference type="PANTHER" id="PTHR31044:SF25">
    <property type="entry name" value="PLASMODESMATA CALLOSE-BINDING PROTEIN 3"/>
    <property type="match status" value="1"/>
</dbReference>
<feature type="region of interest" description="Disordered" evidence="8">
    <location>
        <begin position="99"/>
        <end position="156"/>
    </location>
</feature>
<dbReference type="Gramene" id="TVU35016">
    <property type="protein sequence ID" value="TVU35016"/>
    <property type="gene ID" value="EJB05_16881"/>
</dbReference>
<keyword evidence="5" id="KW-0472">Membrane</keyword>
<dbReference type="FunFam" id="1.20.58.1040:FF:000001">
    <property type="entry name" value="Glucan endo-1,3-beta-glucosidase 4"/>
    <property type="match status" value="1"/>
</dbReference>
<protein>
    <recommendedName>
        <fullName evidence="10">X8 domain-containing protein</fullName>
    </recommendedName>
</protein>
<keyword evidence="12" id="KW-1185">Reference proteome</keyword>
<accession>A0A5J9VHE1</accession>
<dbReference type="Proteomes" id="UP000324897">
    <property type="component" value="Unassembled WGS sequence"/>
</dbReference>
<evidence type="ECO:0000313" key="11">
    <source>
        <dbReference type="EMBL" id="TVU35016.1"/>
    </source>
</evidence>
<dbReference type="Gene3D" id="1.20.58.1040">
    <property type="match status" value="1"/>
</dbReference>
<dbReference type="EMBL" id="RWGY01000009">
    <property type="protein sequence ID" value="TVU35016.1"/>
    <property type="molecule type" value="Genomic_DNA"/>
</dbReference>
<dbReference type="SMART" id="SM00768">
    <property type="entry name" value="X8"/>
    <property type="match status" value="1"/>
</dbReference>
<evidence type="ECO:0000256" key="9">
    <source>
        <dbReference type="SAM" id="SignalP"/>
    </source>
</evidence>
<evidence type="ECO:0000256" key="2">
    <source>
        <dbReference type="ARBA" id="ARBA00022475"/>
    </source>
</evidence>
<keyword evidence="2" id="KW-1003">Cell membrane</keyword>
<keyword evidence="7" id="KW-0325">Glycoprotein</keyword>
<evidence type="ECO:0000313" key="12">
    <source>
        <dbReference type="Proteomes" id="UP000324897"/>
    </source>
</evidence>
<evidence type="ECO:0000256" key="7">
    <source>
        <dbReference type="ARBA" id="ARBA00023180"/>
    </source>
</evidence>
<organism evidence="11 12">
    <name type="scientific">Eragrostis curvula</name>
    <name type="common">weeping love grass</name>
    <dbReference type="NCBI Taxonomy" id="38414"/>
    <lineage>
        <taxon>Eukaryota</taxon>
        <taxon>Viridiplantae</taxon>
        <taxon>Streptophyta</taxon>
        <taxon>Embryophyta</taxon>
        <taxon>Tracheophyta</taxon>
        <taxon>Spermatophyta</taxon>
        <taxon>Magnoliopsida</taxon>
        <taxon>Liliopsida</taxon>
        <taxon>Poales</taxon>
        <taxon>Poaceae</taxon>
        <taxon>PACMAD clade</taxon>
        <taxon>Chloridoideae</taxon>
        <taxon>Eragrostideae</taxon>
        <taxon>Eragrostidinae</taxon>
        <taxon>Eragrostis</taxon>
    </lineage>
</organism>
<proteinExistence type="predicted"/>
<sequence>MATRLFFLLFLVAMPLKGSEASWCVCRSDATDAALQKTLDYACGHGADCGAVLQSGPCYSPVSVRAHCSYAANSYYQQNSGAKGATCDFGGTASLTDTDPSSGTCKYPASASEAGTSSSNTTTPGAAPGGASSSGSTNNPAATPRTGGSFTTPIGADGPAPSTFSAATADAFVGRHAVLVAVVSVLAFLVR</sequence>
<dbReference type="InterPro" id="IPR012946">
    <property type="entry name" value="X8"/>
</dbReference>
<feature type="compositionally biased region" description="Low complexity" evidence="8">
    <location>
        <begin position="119"/>
        <end position="143"/>
    </location>
</feature>
<dbReference type="GO" id="GO:0009506">
    <property type="term" value="C:plasmodesma"/>
    <property type="evidence" value="ECO:0007669"/>
    <property type="project" value="UniProtKB-ARBA"/>
</dbReference>
<comment type="caution">
    <text evidence="11">The sequence shown here is derived from an EMBL/GenBank/DDBJ whole genome shotgun (WGS) entry which is preliminary data.</text>
</comment>
<evidence type="ECO:0000259" key="10">
    <source>
        <dbReference type="SMART" id="SM00768"/>
    </source>
</evidence>
<evidence type="ECO:0000256" key="1">
    <source>
        <dbReference type="ARBA" id="ARBA00004609"/>
    </source>
</evidence>
<reference evidence="11 12" key="1">
    <citation type="journal article" date="2019" name="Sci. Rep.">
        <title>A high-quality genome of Eragrostis curvula grass provides insights into Poaceae evolution and supports new strategies to enhance forage quality.</title>
        <authorList>
            <person name="Carballo J."/>
            <person name="Santos B.A.C.M."/>
            <person name="Zappacosta D."/>
            <person name="Garbus I."/>
            <person name="Selva J.P."/>
            <person name="Gallo C.A."/>
            <person name="Diaz A."/>
            <person name="Albertini E."/>
            <person name="Caccamo M."/>
            <person name="Echenique V."/>
        </authorList>
    </citation>
    <scope>NUCLEOTIDE SEQUENCE [LARGE SCALE GENOMIC DNA]</scope>
    <source>
        <strain evidence="12">cv. Victoria</strain>
        <tissue evidence="11">Leaf</tissue>
    </source>
</reference>
<feature type="domain" description="X8" evidence="10">
    <location>
        <begin position="22"/>
        <end position="107"/>
    </location>
</feature>
<dbReference type="GO" id="GO:0098552">
    <property type="term" value="C:side of membrane"/>
    <property type="evidence" value="ECO:0007669"/>
    <property type="project" value="UniProtKB-KW"/>
</dbReference>
<dbReference type="OrthoDB" id="417697at2759"/>
<keyword evidence="4 9" id="KW-0732">Signal</keyword>
<keyword evidence="6" id="KW-1015">Disulfide bond</keyword>
<gene>
    <name evidence="11" type="ORF">EJB05_16881</name>
</gene>
<dbReference type="PANTHER" id="PTHR31044">
    <property type="entry name" value="BETA-1,3 GLUCANASE"/>
    <property type="match status" value="1"/>
</dbReference>
<evidence type="ECO:0000256" key="3">
    <source>
        <dbReference type="ARBA" id="ARBA00022622"/>
    </source>
</evidence>